<evidence type="ECO:0000313" key="3">
    <source>
        <dbReference type="Proteomes" id="UP001642464"/>
    </source>
</evidence>
<keyword evidence="3" id="KW-1185">Reference proteome</keyword>
<dbReference type="Proteomes" id="UP001642464">
    <property type="component" value="Unassembled WGS sequence"/>
</dbReference>
<accession>A0ABP0QA57</accession>
<name>A0ABP0QA57_9DINO</name>
<sequence>MKLQTVTPSHVTYNSILNVTKGQWQLVLQLLQAMPAMRCSPDTISYSLCDDWQWAALLLNAMPARTLRIDSMALRRATAPGWRAASHLLEMGRALFQEESLHTACLATYASALLWQRALISFDAKSKALDLNFLIKSMVRWEDASQALLAMVTRGVQANVVSHNTVLHATSWQLSLVWLKYLSYQVSPDLVTYSTVINTCAEAQQQTCALYFLRRISRTSLRRNLVACNAAMNACKGWHWSLQLLQMMFVARIVIDVVSINTALSSVNTWHGPWHLASHLLSCLPRQGLRADALTSTASAISCGRAALWRCALCTLALGCGDGDTRRQNAVLSACEALGLWWLALQLLPKEITEVSFNTTISACEKGGSWQASLDILHMMPYTLQRPDVISWSSGISAAEKRHRWQVATHLLEAMELVEILPNTISFNSALRATQSSALWHIAVNLFHKVLQCHRTNLISSNAALLACEYGLVWECGNVFEVPVPQHFPRNRFERQT</sequence>
<dbReference type="EMBL" id="CAXAMM010039128">
    <property type="protein sequence ID" value="CAK9083861.1"/>
    <property type="molecule type" value="Genomic_DNA"/>
</dbReference>
<organism evidence="2 3">
    <name type="scientific">Durusdinium trenchii</name>
    <dbReference type="NCBI Taxonomy" id="1381693"/>
    <lineage>
        <taxon>Eukaryota</taxon>
        <taxon>Sar</taxon>
        <taxon>Alveolata</taxon>
        <taxon>Dinophyceae</taxon>
        <taxon>Suessiales</taxon>
        <taxon>Symbiodiniaceae</taxon>
        <taxon>Durusdinium</taxon>
    </lineage>
</organism>
<dbReference type="InterPro" id="IPR011990">
    <property type="entry name" value="TPR-like_helical_dom_sf"/>
</dbReference>
<keyword evidence="1" id="KW-0677">Repeat</keyword>
<proteinExistence type="predicted"/>
<dbReference type="InterPro" id="IPR051222">
    <property type="entry name" value="PPR/CCM1_RNA-binding"/>
</dbReference>
<protein>
    <submittedName>
        <fullName evidence="2">Chloroplastic</fullName>
    </submittedName>
</protein>
<dbReference type="Gene3D" id="1.25.40.10">
    <property type="entry name" value="Tetratricopeptide repeat domain"/>
    <property type="match status" value="3"/>
</dbReference>
<dbReference type="PANTHER" id="PTHR47942:SF63">
    <property type="entry name" value="PENTATRICOPEPTIDE REPEAT-CONTAINING PROTEIN"/>
    <property type="match status" value="1"/>
</dbReference>
<comment type="caution">
    <text evidence="2">The sequence shown here is derived from an EMBL/GenBank/DDBJ whole genome shotgun (WGS) entry which is preliminary data.</text>
</comment>
<reference evidence="2 3" key="1">
    <citation type="submission" date="2024-02" db="EMBL/GenBank/DDBJ databases">
        <authorList>
            <person name="Chen Y."/>
            <person name="Shah S."/>
            <person name="Dougan E. K."/>
            <person name="Thang M."/>
            <person name="Chan C."/>
        </authorList>
    </citation>
    <scope>NUCLEOTIDE SEQUENCE [LARGE SCALE GENOMIC DNA]</scope>
</reference>
<evidence type="ECO:0000313" key="2">
    <source>
        <dbReference type="EMBL" id="CAK9083861.1"/>
    </source>
</evidence>
<evidence type="ECO:0000256" key="1">
    <source>
        <dbReference type="ARBA" id="ARBA00022737"/>
    </source>
</evidence>
<dbReference type="PANTHER" id="PTHR47942">
    <property type="entry name" value="TETRATRICOPEPTIDE REPEAT (TPR)-LIKE SUPERFAMILY PROTEIN-RELATED"/>
    <property type="match status" value="1"/>
</dbReference>
<gene>
    <name evidence="2" type="ORF">SCF082_LOCUS39787</name>
</gene>